<gene>
    <name evidence="7" type="ORF">NE675_02505</name>
</gene>
<feature type="transmembrane region" description="Helical" evidence="5">
    <location>
        <begin position="20"/>
        <end position="53"/>
    </location>
</feature>
<keyword evidence="4 5" id="KW-0472">Membrane</keyword>
<keyword evidence="7" id="KW-0436">Ligase</keyword>
<comment type="subcellular location">
    <subcellularLocation>
        <location evidence="1">Membrane</location>
        <topology evidence="1">Multi-pass membrane protein</topology>
    </subcellularLocation>
</comment>
<evidence type="ECO:0000256" key="3">
    <source>
        <dbReference type="ARBA" id="ARBA00022989"/>
    </source>
</evidence>
<feature type="transmembrane region" description="Helical" evidence="5">
    <location>
        <begin position="119"/>
        <end position="137"/>
    </location>
</feature>
<feature type="domain" description="O-antigen ligase-related" evidence="6">
    <location>
        <begin position="203"/>
        <end position="339"/>
    </location>
</feature>
<keyword evidence="3 5" id="KW-1133">Transmembrane helix</keyword>
<dbReference type="Proteomes" id="UP001206692">
    <property type="component" value="Unassembled WGS sequence"/>
</dbReference>
<evidence type="ECO:0000313" key="8">
    <source>
        <dbReference type="Proteomes" id="UP001206692"/>
    </source>
</evidence>
<feature type="transmembrane region" description="Helical" evidence="5">
    <location>
        <begin position="367"/>
        <end position="383"/>
    </location>
</feature>
<dbReference type="PANTHER" id="PTHR37422:SF13">
    <property type="entry name" value="LIPOPOLYSACCHARIDE BIOSYNTHESIS PROTEIN PA4999-RELATED"/>
    <property type="match status" value="1"/>
</dbReference>
<feature type="transmembrane region" description="Helical" evidence="5">
    <location>
        <begin position="334"/>
        <end position="355"/>
    </location>
</feature>
<feature type="transmembrane region" description="Helical" evidence="5">
    <location>
        <begin position="198"/>
        <end position="218"/>
    </location>
</feature>
<evidence type="ECO:0000256" key="5">
    <source>
        <dbReference type="SAM" id="Phobius"/>
    </source>
</evidence>
<reference evidence="7 8" key="1">
    <citation type="submission" date="2022-06" db="EMBL/GenBank/DDBJ databases">
        <title>Isolation of gut microbiota from human fecal samples.</title>
        <authorList>
            <person name="Pamer E.G."/>
            <person name="Barat B."/>
            <person name="Waligurski E."/>
            <person name="Medina S."/>
            <person name="Paddock L."/>
            <person name="Mostad J."/>
        </authorList>
    </citation>
    <scope>NUCLEOTIDE SEQUENCE [LARGE SCALE GENOMIC DNA]</scope>
    <source>
        <strain evidence="7 8">DFI.1.1</strain>
    </source>
</reference>
<sequence length="425" mass="48636">MKWMIRTGSTPAERARLRVVYALAGTVFFMPLNLFVMEGFFVVALLLGLYYMMRYPRLPLRRAPLSLPAVGFAVAAFLSLIGSPHFFMGTAFYVFTVLQYILLYYGILVFVHRSWERRMLFSALLFSAFAVALYGLYQYAHMLVLNNADWVDEAAFPLLRRRMYSTLYNPNLLSAFLLIVMSASASMMICTRHYWHRVLYLVLLSILTLCLVLTYSRGAWLSVGALVFFFGLFWDKRVWLLFLAAPLIGAFYHGGVAHRLLSIFSHSEADTSVAMRMDMWEAAIAMFLDHPLFGIGWGAFKHVYPVYNELIQEAGIVIFHAHNMYLNMLAETGLVGTFFGLWFFFGNAWYAIRYVKDHHVRTFDRSLSMTLAASVLSLAISGISDYDLFSTQISLTFWLMSALFANMLAELCEKSNKNSLRNNSQ</sequence>
<keyword evidence="2 5" id="KW-0812">Transmembrane</keyword>
<evidence type="ECO:0000259" key="6">
    <source>
        <dbReference type="Pfam" id="PF04932"/>
    </source>
</evidence>
<evidence type="ECO:0000256" key="2">
    <source>
        <dbReference type="ARBA" id="ARBA00022692"/>
    </source>
</evidence>
<organism evidence="7 8">
    <name type="scientific">Megasphaera massiliensis</name>
    <dbReference type="NCBI Taxonomy" id="1232428"/>
    <lineage>
        <taxon>Bacteria</taxon>
        <taxon>Bacillati</taxon>
        <taxon>Bacillota</taxon>
        <taxon>Negativicutes</taxon>
        <taxon>Veillonellales</taxon>
        <taxon>Veillonellaceae</taxon>
        <taxon>Megasphaera</taxon>
    </lineage>
</organism>
<name>A0ABT1SPW6_9FIRM</name>
<keyword evidence="8" id="KW-1185">Reference proteome</keyword>
<evidence type="ECO:0000256" key="1">
    <source>
        <dbReference type="ARBA" id="ARBA00004141"/>
    </source>
</evidence>
<feature type="transmembrane region" description="Helical" evidence="5">
    <location>
        <begin position="65"/>
        <end position="86"/>
    </location>
</feature>
<accession>A0ABT1SPW6</accession>
<comment type="caution">
    <text evidence="7">The sequence shown here is derived from an EMBL/GenBank/DDBJ whole genome shotgun (WGS) entry which is preliminary data.</text>
</comment>
<feature type="transmembrane region" description="Helical" evidence="5">
    <location>
        <begin position="282"/>
        <end position="300"/>
    </location>
</feature>
<dbReference type="Pfam" id="PF04932">
    <property type="entry name" value="Wzy_C"/>
    <property type="match status" value="1"/>
</dbReference>
<feature type="transmembrane region" description="Helical" evidence="5">
    <location>
        <begin position="238"/>
        <end position="261"/>
    </location>
</feature>
<feature type="transmembrane region" description="Helical" evidence="5">
    <location>
        <begin position="389"/>
        <end position="409"/>
    </location>
</feature>
<dbReference type="InterPro" id="IPR007016">
    <property type="entry name" value="O-antigen_ligase-rel_domated"/>
</dbReference>
<dbReference type="PANTHER" id="PTHR37422">
    <property type="entry name" value="TEICHURONIC ACID BIOSYNTHESIS PROTEIN TUAE"/>
    <property type="match status" value="1"/>
</dbReference>
<proteinExistence type="predicted"/>
<evidence type="ECO:0000313" key="7">
    <source>
        <dbReference type="EMBL" id="MCQ5341911.1"/>
    </source>
</evidence>
<dbReference type="EMBL" id="JANGEW010000003">
    <property type="protein sequence ID" value="MCQ5341911.1"/>
    <property type="molecule type" value="Genomic_DNA"/>
</dbReference>
<dbReference type="GO" id="GO:0016874">
    <property type="term" value="F:ligase activity"/>
    <property type="evidence" value="ECO:0007669"/>
    <property type="project" value="UniProtKB-KW"/>
</dbReference>
<evidence type="ECO:0000256" key="4">
    <source>
        <dbReference type="ARBA" id="ARBA00023136"/>
    </source>
</evidence>
<dbReference type="InterPro" id="IPR051533">
    <property type="entry name" value="WaaL-like"/>
</dbReference>
<feature type="transmembrane region" description="Helical" evidence="5">
    <location>
        <begin position="172"/>
        <end position="191"/>
    </location>
</feature>
<dbReference type="RefSeq" id="WP_062411615.1">
    <property type="nucleotide sequence ID" value="NZ_JAJCIO010000003.1"/>
</dbReference>
<feature type="transmembrane region" description="Helical" evidence="5">
    <location>
        <begin position="92"/>
        <end position="112"/>
    </location>
</feature>
<protein>
    <submittedName>
        <fullName evidence="7">O-antigen ligase family protein</fullName>
    </submittedName>
</protein>